<dbReference type="InterPro" id="IPR036069">
    <property type="entry name" value="DUF34/NIF3_sf"/>
</dbReference>
<keyword evidence="7" id="KW-1185">Reference proteome</keyword>
<feature type="binding site" evidence="5">
    <location>
        <position position="104"/>
    </location>
    <ligand>
        <name>a divalent metal cation</name>
        <dbReference type="ChEBI" id="CHEBI:60240"/>
        <label>1</label>
    </ligand>
</feature>
<dbReference type="SUPFAM" id="SSF102705">
    <property type="entry name" value="NIF3 (NGG1p interacting factor 3)-like"/>
    <property type="match status" value="1"/>
</dbReference>
<feature type="binding site" evidence="5">
    <location>
        <position position="66"/>
    </location>
    <ligand>
        <name>a divalent metal cation</name>
        <dbReference type="ChEBI" id="CHEBI:60240"/>
        <label>1</label>
    </ligand>
</feature>
<dbReference type="Proteomes" id="UP000231932">
    <property type="component" value="Chromosome"/>
</dbReference>
<dbReference type="KEGG" id="kyr:CVV65_05360"/>
<accession>A0A2K8N559</accession>
<evidence type="ECO:0000313" key="6">
    <source>
        <dbReference type="EMBL" id="ATY84453.1"/>
    </source>
</evidence>
<dbReference type="OrthoDB" id="9792792at2"/>
<sequence>MVKVGDIVAWMDEWARPALAIDGDPVGLQLGDPAKPVTKVLATLELTPAVAEEAVARGAQLVVSHHAVLYRPADRIREDDPAGRMLRRLIQADVAVYNAHTNLDVAPGGVNDQLVERLGLVDVEVLAPTRHERMFKLAVFVPVDHHRQVLDAVCSAGAGWIGGYSSCTFNIPGKGTFKPEEGANPYIGSVGKLEEVDEIRLETVVPADRLNAVVDAMLAAHPYEEVAYDVYPLERPVKTFGIGRIGTLAKPMALKELAVFIKDRLDAPGVRFCGDASQRVSRLAVLGGSGMAWAEEARKKGADAFLTGDVKHHDALDALAAGLPVIDAGHYSTERWIVPVIVAYLQARAAARGALVEVFPSDRIREPFAFV</sequence>
<dbReference type="GO" id="GO:0005737">
    <property type="term" value="C:cytoplasm"/>
    <property type="evidence" value="ECO:0007669"/>
    <property type="project" value="TreeGrafter"/>
</dbReference>
<dbReference type="PIRSF" id="PIRSF037489">
    <property type="entry name" value="UCP037489_NIF3_YqfO"/>
    <property type="match status" value="1"/>
</dbReference>
<dbReference type="InterPro" id="IPR017221">
    <property type="entry name" value="DUF34/NIF3_bac"/>
</dbReference>
<dbReference type="InterPro" id="IPR015867">
    <property type="entry name" value="N-reg_PII/ATP_PRibTrfase_C"/>
</dbReference>
<keyword evidence="3 4" id="KW-0479">Metal-binding</keyword>
<evidence type="ECO:0000256" key="5">
    <source>
        <dbReference type="PIRSR" id="PIRSR602678-1"/>
    </source>
</evidence>
<feature type="binding site" evidence="5">
    <location>
        <position position="334"/>
    </location>
    <ligand>
        <name>a divalent metal cation</name>
        <dbReference type="ChEBI" id="CHEBI:60240"/>
        <label>1</label>
    </ligand>
</feature>
<dbReference type="Gene3D" id="3.30.70.120">
    <property type="match status" value="1"/>
</dbReference>
<dbReference type="PANTHER" id="PTHR13799:SF14">
    <property type="entry name" value="GTP CYCLOHYDROLASE 1 TYPE 2 HOMOLOG"/>
    <property type="match status" value="1"/>
</dbReference>
<name>A0A2K8N559_9BACL</name>
<evidence type="ECO:0000256" key="4">
    <source>
        <dbReference type="PIRNR" id="PIRNR037489"/>
    </source>
</evidence>
<organism evidence="6 7">
    <name type="scientific">Kyrpidia spormannii</name>
    <dbReference type="NCBI Taxonomy" id="2055160"/>
    <lineage>
        <taxon>Bacteria</taxon>
        <taxon>Bacillati</taxon>
        <taxon>Bacillota</taxon>
        <taxon>Bacilli</taxon>
        <taxon>Bacillales</taxon>
        <taxon>Alicyclobacillaceae</taxon>
        <taxon>Kyrpidia</taxon>
    </lineage>
</organism>
<dbReference type="Gene3D" id="3.40.1390.30">
    <property type="entry name" value="NIF3 (NGG1p interacting factor 3)-like"/>
    <property type="match status" value="1"/>
</dbReference>
<protein>
    <recommendedName>
        <fullName evidence="2 4">GTP cyclohydrolase 1 type 2 homolog</fullName>
    </recommendedName>
</protein>
<evidence type="ECO:0000256" key="3">
    <source>
        <dbReference type="ARBA" id="ARBA00022723"/>
    </source>
</evidence>
<dbReference type="FunFam" id="3.40.1390.30:FF:000001">
    <property type="entry name" value="GTP cyclohydrolase 1 type 2"/>
    <property type="match status" value="1"/>
</dbReference>
<feature type="binding site" evidence="5">
    <location>
        <position position="330"/>
    </location>
    <ligand>
        <name>a divalent metal cation</name>
        <dbReference type="ChEBI" id="CHEBI:60240"/>
        <label>1</label>
    </ligand>
</feature>
<proteinExistence type="inferred from homology"/>
<dbReference type="NCBIfam" id="TIGR00486">
    <property type="entry name" value="YbgI_SA1388"/>
    <property type="match status" value="1"/>
</dbReference>
<dbReference type="GO" id="GO:0046872">
    <property type="term" value="F:metal ion binding"/>
    <property type="evidence" value="ECO:0007669"/>
    <property type="project" value="UniProtKB-UniRule"/>
</dbReference>
<dbReference type="FunFam" id="3.30.70.120:FF:000006">
    <property type="entry name" value="GTP cyclohydrolase 1 type 2 homolog"/>
    <property type="match status" value="1"/>
</dbReference>
<dbReference type="InterPro" id="IPR002678">
    <property type="entry name" value="DUF34/NIF3"/>
</dbReference>
<dbReference type="RefSeq" id="WP_100667273.1">
    <property type="nucleotide sequence ID" value="NZ_CP024955.1"/>
</dbReference>
<dbReference type="Pfam" id="PF01784">
    <property type="entry name" value="DUF34_NIF3"/>
    <property type="match status" value="1"/>
</dbReference>
<dbReference type="EMBL" id="CP024955">
    <property type="protein sequence ID" value="ATY84453.1"/>
    <property type="molecule type" value="Genomic_DNA"/>
</dbReference>
<comment type="similarity">
    <text evidence="1 4">Belongs to the GTP cyclohydrolase I type 2/NIF3 family.</text>
</comment>
<evidence type="ECO:0000313" key="7">
    <source>
        <dbReference type="Proteomes" id="UP000231932"/>
    </source>
</evidence>
<evidence type="ECO:0000256" key="1">
    <source>
        <dbReference type="ARBA" id="ARBA00006964"/>
    </source>
</evidence>
<dbReference type="PANTHER" id="PTHR13799">
    <property type="entry name" value="NGG1 INTERACTING FACTOR 3"/>
    <property type="match status" value="1"/>
</dbReference>
<evidence type="ECO:0000256" key="2">
    <source>
        <dbReference type="ARBA" id="ARBA00022112"/>
    </source>
</evidence>
<dbReference type="AlphaFoldDB" id="A0A2K8N559"/>
<reference evidence="7" key="1">
    <citation type="submission" date="2017-11" db="EMBL/GenBank/DDBJ databases">
        <title>Complete Genome Sequence of Kyrpidia sp. Strain EA-1, a thermophilic, hydrogen-oxidizing Bacterium, isolated from the Azores.</title>
        <authorList>
            <person name="Reiner J.E."/>
            <person name="Lapp C.J."/>
            <person name="Bunk B."/>
            <person name="Gescher J."/>
        </authorList>
    </citation>
    <scope>NUCLEOTIDE SEQUENCE [LARGE SCALE GENOMIC DNA]</scope>
    <source>
        <strain evidence="7">EA-1</strain>
    </source>
</reference>
<gene>
    <name evidence="6" type="ORF">CVV65_05360</name>
</gene>
<feature type="binding site" evidence="5">
    <location>
        <position position="65"/>
    </location>
    <ligand>
        <name>a divalent metal cation</name>
        <dbReference type="ChEBI" id="CHEBI:60240"/>
        <label>1</label>
    </ligand>
</feature>